<protein>
    <submittedName>
        <fullName evidence="10">Acyl transferase/acyl hydrolase/lysophospholipase</fullName>
    </submittedName>
</protein>
<feature type="short sequence motif" description="GXSXG" evidence="6">
    <location>
        <begin position="476"/>
        <end position="480"/>
    </location>
</feature>
<keyword evidence="3" id="KW-0862">Zinc</keyword>
<dbReference type="InterPro" id="IPR017907">
    <property type="entry name" value="Znf_RING_CS"/>
</dbReference>
<dbReference type="Pfam" id="PF01734">
    <property type="entry name" value="Patatin"/>
    <property type="match status" value="1"/>
</dbReference>
<evidence type="ECO:0000256" key="1">
    <source>
        <dbReference type="ARBA" id="ARBA00022723"/>
    </source>
</evidence>
<dbReference type="PROSITE" id="PS00518">
    <property type="entry name" value="ZF_RING_1"/>
    <property type="match status" value="1"/>
</dbReference>
<feature type="region of interest" description="Disordered" evidence="7">
    <location>
        <begin position="902"/>
        <end position="923"/>
    </location>
</feature>
<evidence type="ECO:0000256" key="4">
    <source>
        <dbReference type="ARBA" id="ARBA00023098"/>
    </source>
</evidence>
<evidence type="ECO:0000259" key="9">
    <source>
        <dbReference type="PROSITE" id="PS51635"/>
    </source>
</evidence>
<dbReference type="SUPFAM" id="SSF57850">
    <property type="entry name" value="RING/U-box"/>
    <property type="match status" value="1"/>
</dbReference>
<dbReference type="InterPro" id="IPR001841">
    <property type="entry name" value="Znf_RING"/>
</dbReference>
<feature type="domain" description="RING-type" evidence="8">
    <location>
        <begin position="370"/>
        <end position="419"/>
    </location>
</feature>
<dbReference type="Proteomes" id="UP001610334">
    <property type="component" value="Unassembled WGS sequence"/>
</dbReference>
<name>A0ABR4GXR2_9EURO</name>
<dbReference type="SUPFAM" id="SSF52151">
    <property type="entry name" value="FabD/lysophospholipase-like"/>
    <property type="match status" value="1"/>
</dbReference>
<dbReference type="CDD" id="cd07199">
    <property type="entry name" value="Pat17_PNPLA8_PNPLA9_like"/>
    <property type="match status" value="1"/>
</dbReference>
<sequence length="923" mass="101755">MAPWLGLESAAGGWSVTDTGCMRRMMDTLHDPSSSRVGWARMHIAAVPAQFPIVFAETGMCQDLRSQTPTQEAIRRHHIRDSHDQSLQSVQCLLYQRVLLPLADTLCLFSADLGGIDQVRELLTNWSISPLISLDGSTSVRPRVIVVLTDPQEKNRVETVENILKAIILPHLAASLAVVDLRRRSQLSPVSRFEPLRRHLARELAAAQQHCSVAHLSFSAAHLEWIVRHSLLHAARWPAIPFNVLHACRPPLPNRGNFAQHLPIILQIAEQARIHPASVASFVASAFLMDAYPPGMHAFNPTILFRSLYASSCEIACRETSFVPAASFIPAVEWRFALGFATISQAVPSAQLRRQYLRREASVWSVVKSCRTCVSCLCRPPEHVLPCDHAICDTCICIFGARSQGAEYHFALASCPLCQRPLSVITRILPPTKRPVLLVLDGGGVRGVITLGFLKALEKQIGGTQGLREAFDLTLGTSAGAVIAAEVILRGTCVDEASEKFKILAQRIFPPRPSRQTLFGQSWDFLASWLADSRHDSDVLDEALKRAFGSSKRLFAPTGPLPSGIRIALTASQVEDGSLCLLSNYRGVGRSGVSCSYRMLLSDNEPLLWQTTDLVLTTCRYFTPMELPGAGLFQDGGVRANCPLRTAIRESEIIWPSSQRPDLVISIGTGFPYDGSQGRFVERAIWTFLCSPSVDGRRGWQDALDGVPESVRPDVFRLDRELQGELPELDDALTMDELENFDYQIPGDLSRAWHAKSLFLELDAEPFVSRGCYKCQASILCCRYNAAAIIESMLSLAPGARFLLSDGSDLGAVEEDDGCSFCGYYRKRVSFQVSSLCETVILGVQSTAGFSAIGGFPTSIQQLLEAQQADAPFGRIDHRGDCWPPARHCYCDRRNRVRSSISPEPCLKRRRSDNGDGGNHTDH</sequence>
<dbReference type="PROSITE" id="PS51635">
    <property type="entry name" value="PNPLA"/>
    <property type="match status" value="1"/>
</dbReference>
<comment type="caution">
    <text evidence="10">The sequence shown here is derived from an EMBL/GenBank/DDBJ whole genome shotgun (WGS) entry which is preliminary data.</text>
</comment>
<dbReference type="GO" id="GO:0016740">
    <property type="term" value="F:transferase activity"/>
    <property type="evidence" value="ECO:0007669"/>
    <property type="project" value="UniProtKB-KW"/>
</dbReference>
<dbReference type="PANTHER" id="PTHR24185">
    <property type="entry name" value="CALCIUM-INDEPENDENT PHOSPHOLIPASE A2-GAMMA"/>
    <property type="match status" value="1"/>
</dbReference>
<keyword evidence="10" id="KW-0808">Transferase</keyword>
<keyword evidence="2 5" id="KW-0863">Zinc-finger</keyword>
<reference evidence="10 11" key="1">
    <citation type="submission" date="2024-07" db="EMBL/GenBank/DDBJ databases">
        <title>Section-level genome sequencing and comparative genomics of Aspergillus sections Usti and Cavernicolus.</title>
        <authorList>
            <consortium name="Lawrence Berkeley National Laboratory"/>
            <person name="Nybo J.L."/>
            <person name="Vesth T.C."/>
            <person name="Theobald S."/>
            <person name="Frisvad J.C."/>
            <person name="Larsen T.O."/>
            <person name="Kjaerboelling I."/>
            <person name="Rothschild-Mancinelli K."/>
            <person name="Lyhne E.K."/>
            <person name="Kogle M.E."/>
            <person name="Barry K."/>
            <person name="Clum A."/>
            <person name="Na H."/>
            <person name="Ledsgaard L."/>
            <person name="Lin J."/>
            <person name="Lipzen A."/>
            <person name="Kuo A."/>
            <person name="Riley R."/>
            <person name="Mondo S."/>
            <person name="Labutti K."/>
            <person name="Haridas S."/>
            <person name="Pangalinan J."/>
            <person name="Salamov A.A."/>
            <person name="Simmons B.A."/>
            <person name="Magnuson J.K."/>
            <person name="Chen J."/>
            <person name="Drula E."/>
            <person name="Henrissat B."/>
            <person name="Wiebenga A."/>
            <person name="Lubbers R.J."/>
            <person name="Gomes A.C."/>
            <person name="Makela M.R."/>
            <person name="Stajich J."/>
            <person name="Grigoriev I.V."/>
            <person name="Mortensen U.H."/>
            <person name="De Vries R.P."/>
            <person name="Baker S.E."/>
            <person name="Andersen M.R."/>
        </authorList>
    </citation>
    <scope>NUCLEOTIDE SEQUENCE [LARGE SCALE GENOMIC DNA]</scope>
    <source>
        <strain evidence="10 11">CBS 588.65</strain>
    </source>
</reference>
<evidence type="ECO:0000313" key="10">
    <source>
        <dbReference type="EMBL" id="KAL2807981.1"/>
    </source>
</evidence>
<keyword evidence="6" id="KW-0442">Lipid degradation</keyword>
<keyword evidence="11" id="KW-1185">Reference proteome</keyword>
<evidence type="ECO:0000256" key="3">
    <source>
        <dbReference type="ARBA" id="ARBA00022833"/>
    </source>
</evidence>
<evidence type="ECO:0000259" key="8">
    <source>
        <dbReference type="PROSITE" id="PS50089"/>
    </source>
</evidence>
<proteinExistence type="predicted"/>
<evidence type="ECO:0000256" key="5">
    <source>
        <dbReference type="PROSITE-ProRule" id="PRU00175"/>
    </source>
</evidence>
<dbReference type="EMBL" id="JBFXLT010000125">
    <property type="protein sequence ID" value="KAL2807981.1"/>
    <property type="molecule type" value="Genomic_DNA"/>
</dbReference>
<organism evidence="10 11">
    <name type="scientific">Aspergillus granulosus</name>
    <dbReference type="NCBI Taxonomy" id="176169"/>
    <lineage>
        <taxon>Eukaryota</taxon>
        <taxon>Fungi</taxon>
        <taxon>Dikarya</taxon>
        <taxon>Ascomycota</taxon>
        <taxon>Pezizomycotina</taxon>
        <taxon>Eurotiomycetes</taxon>
        <taxon>Eurotiomycetidae</taxon>
        <taxon>Eurotiales</taxon>
        <taxon>Aspergillaceae</taxon>
        <taxon>Aspergillus</taxon>
        <taxon>Aspergillus subgen. Nidulantes</taxon>
    </lineage>
</organism>
<dbReference type="GO" id="GO:0016787">
    <property type="term" value="F:hydrolase activity"/>
    <property type="evidence" value="ECO:0007669"/>
    <property type="project" value="UniProtKB-KW"/>
</dbReference>
<dbReference type="Gene3D" id="3.40.1090.10">
    <property type="entry name" value="Cytosolic phospholipase A2 catalytic domain"/>
    <property type="match status" value="1"/>
</dbReference>
<dbReference type="InterPro" id="IPR002641">
    <property type="entry name" value="PNPLA_dom"/>
</dbReference>
<evidence type="ECO:0000313" key="11">
    <source>
        <dbReference type="Proteomes" id="UP001610334"/>
    </source>
</evidence>
<gene>
    <name evidence="10" type="ORF">BJX63DRAFT_439770</name>
</gene>
<evidence type="ECO:0000256" key="7">
    <source>
        <dbReference type="SAM" id="MobiDB-lite"/>
    </source>
</evidence>
<feature type="domain" description="PNPLA" evidence="9">
    <location>
        <begin position="438"/>
        <end position="648"/>
    </location>
</feature>
<evidence type="ECO:0000256" key="6">
    <source>
        <dbReference type="PROSITE-ProRule" id="PRU01161"/>
    </source>
</evidence>
<keyword evidence="4 6" id="KW-0443">Lipid metabolism</keyword>
<keyword evidence="1" id="KW-0479">Metal-binding</keyword>
<feature type="short sequence motif" description="DGA/G" evidence="6">
    <location>
        <begin position="635"/>
        <end position="637"/>
    </location>
</feature>
<accession>A0ABR4GXR2</accession>
<dbReference type="PROSITE" id="PS50089">
    <property type="entry name" value="ZF_RING_2"/>
    <property type="match status" value="1"/>
</dbReference>
<dbReference type="PANTHER" id="PTHR24185:SF8">
    <property type="entry name" value="PNPLA DOMAIN-CONTAINING PROTEIN"/>
    <property type="match status" value="1"/>
</dbReference>
<keyword evidence="6 10" id="KW-0378">Hydrolase</keyword>
<evidence type="ECO:0000256" key="2">
    <source>
        <dbReference type="ARBA" id="ARBA00022771"/>
    </source>
</evidence>
<feature type="short sequence motif" description="GXGXXG" evidence="6">
    <location>
        <begin position="442"/>
        <end position="447"/>
    </location>
</feature>
<feature type="active site" description="Proton acceptor" evidence="6">
    <location>
        <position position="635"/>
    </location>
</feature>
<feature type="active site" description="Nucleophile" evidence="6">
    <location>
        <position position="478"/>
    </location>
</feature>
<dbReference type="InterPro" id="IPR016035">
    <property type="entry name" value="Acyl_Trfase/lysoPLipase"/>
</dbReference>